<evidence type="ECO:0000313" key="3">
    <source>
        <dbReference type="Proteomes" id="UP001595386"/>
    </source>
</evidence>
<proteinExistence type="predicted"/>
<reference evidence="3" key="1">
    <citation type="journal article" date="2019" name="Int. J. Syst. Evol. Microbiol.">
        <title>The Global Catalogue of Microorganisms (GCM) 10K type strain sequencing project: providing services to taxonomists for standard genome sequencing and annotation.</title>
        <authorList>
            <consortium name="The Broad Institute Genomics Platform"/>
            <consortium name="The Broad Institute Genome Sequencing Center for Infectious Disease"/>
            <person name="Wu L."/>
            <person name="Ma J."/>
        </authorList>
    </citation>
    <scope>NUCLEOTIDE SEQUENCE [LARGE SCALE GENOMIC DNA]</scope>
    <source>
        <strain evidence="3">KCTC 52660</strain>
    </source>
</reference>
<dbReference type="Proteomes" id="UP001595386">
    <property type="component" value="Unassembled WGS sequence"/>
</dbReference>
<evidence type="ECO:0000259" key="1">
    <source>
        <dbReference type="Pfam" id="PF13946"/>
    </source>
</evidence>
<dbReference type="InterPro" id="IPR025282">
    <property type="entry name" value="DUF4214"/>
</dbReference>
<dbReference type="Pfam" id="PF13946">
    <property type="entry name" value="DUF4214"/>
    <property type="match status" value="2"/>
</dbReference>
<feature type="domain" description="DUF4214" evidence="1">
    <location>
        <begin position="48"/>
        <end position="87"/>
    </location>
</feature>
<sequence>MTTAEHIQKVYIGLLGRAADKAGLDYWTQQIDSGALTIDQVRGNIVNAQPEYENGLGSMTRAQMVNQLYQNLFDRTAEPAGLDYWVNGGGSTVPADKLVLALINGAQAADTLALDNKTSIAQYYTEQAGDAYTLDSAEAAVADVDGSTTLSEARAAVDEAVFLLNLPTLTLAEALEASDLPADYAIDATAVVEAGDVSVAEAQAAFAAVTAILAGAFNSEELNAGDLFNWNVVDSAAAILAAAEEGAVAGADAVSITDELITLAQAEALAELGNFDGALPTVEYTLQEALDADSLADSYIVDPAAVVDAGTVTVEQAQEAFAAVTAIIAGADNAADLDAADLFLWNIADSAEAILDAQNDPAVTGAGDISVTDNRITESQAEALPQLPNFDGNLPGLEGDTFILTPGQDIRTGTEFNDLFVATQDTLQSGDDLDGGVEGTDRLELSIAPNSGNFFAAPTLDNIEVIQVNGPNLASGDSITLDLSNADGYNTLESFQTTQNTNGVSNGPIQSASQVGSTVTFRDIQDVNNTDIRVIDTNLDHTFTFDTNAYKPEDGNDELDLYLSEVDGSSLTFGDELPFGAGSGESQVDQVNLTSEQRVQVNTTTSNFVQNLTVGEFFNTLLVDGNADLEIEEFLDDNVNLVDASDLDADLALDLQGQGIGFTSSSPFAGRSDLLTVVGAQGDNRIDVSGDTHGDFTFFGGNDQLTVGNTSEFVSAREGLEGEDPLVVDTRDDVEGHLTVEMGGGNDKVLLNVTGLQDVQLEDGNDILVINGNVDDLRTPAFNDGRSVINAGAGNDIITLNDLPIDGVASNDYRVELESGNNTLTVNTSGNQIVTGKDGNNDVEINGNGDQRITLGDGVNDITINGDARLGRDSGHTIIVGDSPNDAFGVGNEITINGVASSTIEAGTGNDVVEVNGDGNQTVTSTGGDNTVTIEGVGVHDITLADGEDYVLIDGARLDAGNIDNTVVDTYTEIKTGAGDDIVDVRFDHLLNVELGEGDDQIILRAQDLTADDMIDGGDDRDTMTLTNAAGRAVDGNVNTSETSSTQSIEVFDLRDTNIRLALTSDNFDTAGEEGTEGHRNITVTTVNAASLALPTLTVDETGEIVEFTQGMGRDAYDTIRENWDDGVYTENLPVSGLSLEDWLLSQFGEEVDFAIDFVDGDASDDSLVYDDSDVVYEESDNAANDFVHFRTEPGTQTVDISGVPLSVLSGRSFNLEGGNVQDIVIADDRSINGRLTLDFDFDDRTNDSTKDTLVVMGSANITAADLRNVDGMEVLELKSNDTNPSTWDIQLNDRIINQTTGSSDLVIRVDPNVPAGSRVNITLDPTVVSANNNVRVETVGTAEIYIDKGDGAGLQLVDQPDFNSTDYNDGTYSLTVEPRLLFTTNTDSLVGTTDLIGDPVDDTFLATSVNQLQSVDTADGMGGDDTVQLDFAVNNPALSLFDQLDNIGLTSIEHIEFNTGNNVRMDTLGGIGDVDFVKLTTGSGNDTLTNMEALGTDTDEGYFLRGGDDFISLAGEDDTFYVDGGAGSDEIDGDDYGQNIYATDVEIVNLNNTQQTAFLYQNNVSVDGNVTVNGSSGRQDVEIEDQFLGTVTTNDVEFINDDSGASNTIVANNPSNDVTVDATDGGAGDTITVTDTNLATVSSGLGSDNIRIGSVTNRTAANYDVTNAVVFAGGGNDVIDVFVSNNAGGVSVSNSDVNNGSASGLFIASSDGINGGAGDDTITVVSGDDALVRGDAGDDRIDIEADDDVYVVGGTGNGDRYYSAIDATFGNYITVNADDNVFVAAGNAGDYIDIDSGDNVNVEGGNGDDTIIIDAAENVDVEGGAGDDTITVNFGDGVGGSVNTAVIDSGDGNDTITVNTYGDDTARITTGLGDRKTFERDDEGNLVPDGEGEPILIPTVSLAVDANGGEDTIVFGNIEYTATQQVDTVDTTQNYAPQAIPGQAEVTGYNDGFDTINGFNFEFGGAGEEDVLDFDAFLGSFDGNISYGDWTGGVNNVNSASGGGSGTPVTSQFSSVNVVAANENFVLDASHITNEDTAAGIEVVDNGRSVVIVGKDTNGDNNFDFADVYFVQDVDSDSGQAWAVDKVAEIDFATEIGTITSIDAANIA</sequence>
<evidence type="ECO:0000313" key="2">
    <source>
        <dbReference type="EMBL" id="MFC2992552.1"/>
    </source>
</evidence>
<dbReference type="EMBL" id="JBHRSQ010000014">
    <property type="protein sequence ID" value="MFC2992552.1"/>
    <property type="molecule type" value="Genomic_DNA"/>
</dbReference>
<dbReference type="PRINTS" id="PR00313">
    <property type="entry name" value="CABNDNGRPT"/>
</dbReference>
<comment type="caution">
    <text evidence="2">The sequence shown here is derived from an EMBL/GenBank/DDBJ whole genome shotgun (WGS) entry which is preliminary data.</text>
</comment>
<accession>A0ABV7B512</accession>
<feature type="domain" description="DUF4214" evidence="1">
    <location>
        <begin position="2"/>
        <end position="41"/>
    </location>
</feature>
<keyword evidence="3" id="KW-1185">Reference proteome</keyword>
<gene>
    <name evidence="2" type="ORF">ACFODV_10960</name>
</gene>
<protein>
    <submittedName>
        <fullName evidence="2">DUF4214 domain-containing protein</fullName>
    </submittedName>
</protein>
<dbReference type="Gene3D" id="2.160.20.160">
    <property type="match status" value="2"/>
</dbReference>
<organism evidence="2 3">
    <name type="scientific">Halomonas tibetensis</name>
    <dbReference type="NCBI Taxonomy" id="2259590"/>
    <lineage>
        <taxon>Bacteria</taxon>
        <taxon>Pseudomonadati</taxon>
        <taxon>Pseudomonadota</taxon>
        <taxon>Gammaproteobacteria</taxon>
        <taxon>Oceanospirillales</taxon>
        <taxon>Halomonadaceae</taxon>
        <taxon>Halomonas</taxon>
    </lineage>
</organism>
<name>A0ABV7B512_9GAMM</name>
<dbReference type="RefSeq" id="WP_379759042.1">
    <property type="nucleotide sequence ID" value="NZ_JBHRSQ010000014.1"/>
</dbReference>